<evidence type="ECO:0000256" key="1">
    <source>
        <dbReference type="ARBA" id="ARBA00007692"/>
    </source>
</evidence>
<evidence type="ECO:0000256" key="2">
    <source>
        <dbReference type="ARBA" id="ARBA00022946"/>
    </source>
</evidence>
<accession>A0A7S0D8K6</accession>
<proteinExistence type="inferred from homology"/>
<dbReference type="InterPro" id="IPR038538">
    <property type="entry name" value="MTERF_sf"/>
</dbReference>
<sequence length="231" mass="25783">MYGTLNASPTTSRLRFIPNFQAAKHSAAGQGVRMRAIVRGCREKRSLFGGMQKRNRQPHRSLTSFADATAKSDRRTPSTFEELDGYLATIGIENRNERARLIDLNTNPNSLFASVSNKKGSKVYIKARPLNLDHDVKPVIRYLSALGVKKDEIPSMIIAQPAMIGYDVETHIKPLVDCLEDIGVENISRLLVRRPTILGLSNTQSLNKIVDYLKSVDTPLDKIIEYLSTSL</sequence>
<keyword evidence="2" id="KW-0809">Transit peptide</keyword>
<dbReference type="Gene3D" id="1.25.70.10">
    <property type="entry name" value="Transcription termination factor 3, mitochondrial"/>
    <property type="match status" value="1"/>
</dbReference>
<name>A0A7S0D8K6_9EUKA</name>
<reference evidence="3" key="1">
    <citation type="submission" date="2021-01" db="EMBL/GenBank/DDBJ databases">
        <authorList>
            <person name="Corre E."/>
            <person name="Pelletier E."/>
            <person name="Niang G."/>
            <person name="Scheremetjew M."/>
            <person name="Finn R."/>
            <person name="Kale V."/>
            <person name="Holt S."/>
            <person name="Cochrane G."/>
            <person name="Meng A."/>
            <person name="Brown T."/>
            <person name="Cohen L."/>
        </authorList>
    </citation>
    <scope>NUCLEOTIDE SEQUENCE</scope>
    <source>
        <strain evidence="3">CCMP2058</strain>
    </source>
</reference>
<organism evidence="3">
    <name type="scientific">Amorphochlora amoebiformis</name>
    <dbReference type="NCBI Taxonomy" id="1561963"/>
    <lineage>
        <taxon>Eukaryota</taxon>
        <taxon>Sar</taxon>
        <taxon>Rhizaria</taxon>
        <taxon>Cercozoa</taxon>
        <taxon>Chlorarachniophyceae</taxon>
        <taxon>Amorphochlora</taxon>
    </lineage>
</organism>
<dbReference type="Pfam" id="PF02536">
    <property type="entry name" value="mTERF"/>
    <property type="match status" value="1"/>
</dbReference>
<comment type="similarity">
    <text evidence="1">Belongs to the mTERF family.</text>
</comment>
<dbReference type="InterPro" id="IPR003690">
    <property type="entry name" value="MTERF"/>
</dbReference>
<evidence type="ECO:0000313" key="3">
    <source>
        <dbReference type="EMBL" id="CAD8444772.1"/>
    </source>
</evidence>
<dbReference type="GO" id="GO:0003676">
    <property type="term" value="F:nucleic acid binding"/>
    <property type="evidence" value="ECO:0007669"/>
    <property type="project" value="InterPro"/>
</dbReference>
<gene>
    <name evidence="3" type="ORF">LAMO00422_LOCUS7850</name>
</gene>
<protein>
    <submittedName>
        <fullName evidence="3">Uncharacterized protein</fullName>
    </submittedName>
</protein>
<dbReference type="AlphaFoldDB" id="A0A7S0D8K6"/>
<dbReference type="SMART" id="SM00733">
    <property type="entry name" value="Mterf"/>
    <property type="match status" value="2"/>
</dbReference>
<dbReference type="EMBL" id="HBEM01011212">
    <property type="protein sequence ID" value="CAD8444772.1"/>
    <property type="molecule type" value="Transcribed_RNA"/>
</dbReference>